<organism evidence="1 2">
    <name type="scientific">Candidatus Liptonbacteria bacterium GWB1_49_6</name>
    <dbReference type="NCBI Taxonomy" id="1798644"/>
    <lineage>
        <taxon>Bacteria</taxon>
        <taxon>Candidatus Liptoniibacteriota</taxon>
    </lineage>
</organism>
<dbReference type="PANTHER" id="PTHR11669">
    <property type="entry name" value="REPLICATION FACTOR C / DNA POLYMERASE III GAMMA-TAU SUBUNIT"/>
    <property type="match status" value="1"/>
</dbReference>
<dbReference type="AlphaFoldDB" id="A0A1G2C6P5"/>
<dbReference type="GO" id="GO:0006261">
    <property type="term" value="P:DNA-templated DNA replication"/>
    <property type="evidence" value="ECO:0007669"/>
    <property type="project" value="TreeGrafter"/>
</dbReference>
<dbReference type="Proteomes" id="UP000176648">
    <property type="component" value="Unassembled WGS sequence"/>
</dbReference>
<evidence type="ECO:0000313" key="1">
    <source>
        <dbReference type="EMBL" id="OGY97038.1"/>
    </source>
</evidence>
<gene>
    <name evidence="1" type="ORF">A2122_00245</name>
</gene>
<dbReference type="STRING" id="1798644.A2122_00245"/>
<name>A0A1G2C6P5_9BACT</name>
<dbReference type="InterPro" id="IPR027417">
    <property type="entry name" value="P-loop_NTPase"/>
</dbReference>
<dbReference type="Pfam" id="PF13177">
    <property type="entry name" value="DNA_pol3_delta2"/>
    <property type="match status" value="1"/>
</dbReference>
<proteinExistence type="predicted"/>
<dbReference type="SUPFAM" id="SSF52540">
    <property type="entry name" value="P-loop containing nucleoside triphosphate hydrolases"/>
    <property type="match status" value="1"/>
</dbReference>
<dbReference type="PANTHER" id="PTHR11669:SF8">
    <property type="entry name" value="DNA POLYMERASE III SUBUNIT DELTA"/>
    <property type="match status" value="1"/>
</dbReference>
<dbReference type="EMBL" id="MHKU01000013">
    <property type="protein sequence ID" value="OGY97038.1"/>
    <property type="molecule type" value="Genomic_DNA"/>
</dbReference>
<comment type="caution">
    <text evidence="1">The sequence shown here is derived from an EMBL/GenBank/DDBJ whole genome shotgun (WGS) entry which is preliminary data.</text>
</comment>
<evidence type="ECO:0000313" key="2">
    <source>
        <dbReference type="Proteomes" id="UP000176648"/>
    </source>
</evidence>
<dbReference type="Gene3D" id="3.40.50.300">
    <property type="entry name" value="P-loop containing nucleotide triphosphate hydrolases"/>
    <property type="match status" value="1"/>
</dbReference>
<accession>A0A1G2C6P5</accession>
<reference evidence="1 2" key="1">
    <citation type="journal article" date="2016" name="Nat. Commun.">
        <title>Thousands of microbial genomes shed light on interconnected biogeochemical processes in an aquifer system.</title>
        <authorList>
            <person name="Anantharaman K."/>
            <person name="Brown C.T."/>
            <person name="Hug L.A."/>
            <person name="Sharon I."/>
            <person name="Castelle C.J."/>
            <person name="Probst A.J."/>
            <person name="Thomas B.C."/>
            <person name="Singh A."/>
            <person name="Wilkins M.J."/>
            <person name="Karaoz U."/>
            <person name="Brodie E.L."/>
            <person name="Williams K.H."/>
            <person name="Hubbard S.S."/>
            <person name="Banfield J.F."/>
        </authorList>
    </citation>
    <scope>NUCLEOTIDE SEQUENCE [LARGE SCALE GENOMIC DNA]</scope>
</reference>
<protein>
    <recommendedName>
        <fullName evidence="3">AAA+ ATPase domain-containing protein</fullName>
    </recommendedName>
</protein>
<dbReference type="InterPro" id="IPR050238">
    <property type="entry name" value="DNA_Rep/Repair_Clamp_Loader"/>
</dbReference>
<sequence length="275" mass="30941">MIVGHTKHVSDLIKLVARGRLSHGYIFWGPERVGKRTVAHAFGNFLENGTFEKIREGGILKDAVLVSPDAERKIGIDAIRELQYFLWQKPVESPRRLAIIDHGERLTPQAQDALLKIAENPPASSLLILVVTNPERITQTLASRFQALYFARVPEPETSAWLESQGVPPKKAKEASSESLGAPGRAYAYVNDPSFIKQEKEIQKLFASSRASRSAAIKEFISRDDFDLEELLDGAILHLAKKRDFARWHDFLELRKNTAILNLSPRIQLEALLQD</sequence>
<evidence type="ECO:0008006" key="3">
    <source>
        <dbReference type="Google" id="ProtNLM"/>
    </source>
</evidence>